<protein>
    <submittedName>
        <fullName evidence="2">Uncharacterized protein</fullName>
    </submittedName>
</protein>
<evidence type="ECO:0000256" key="1">
    <source>
        <dbReference type="SAM" id="SignalP"/>
    </source>
</evidence>
<proteinExistence type="predicted"/>
<name>A0A6B8KE60_9HYPH</name>
<dbReference type="Proteomes" id="UP000309061">
    <property type="component" value="Chromosome"/>
</dbReference>
<evidence type="ECO:0000313" key="2">
    <source>
        <dbReference type="EMBL" id="QGM44710.1"/>
    </source>
</evidence>
<organism evidence="2 3">
    <name type="scientific">Methylocystis heyeri</name>
    <dbReference type="NCBI Taxonomy" id="391905"/>
    <lineage>
        <taxon>Bacteria</taxon>
        <taxon>Pseudomonadati</taxon>
        <taxon>Pseudomonadota</taxon>
        <taxon>Alphaproteobacteria</taxon>
        <taxon>Hyphomicrobiales</taxon>
        <taxon>Methylocystaceae</taxon>
        <taxon>Methylocystis</taxon>
    </lineage>
</organism>
<dbReference type="AlphaFoldDB" id="A0A6B8KE60"/>
<accession>A0A6B8KE60</accession>
<dbReference type="EMBL" id="CP046052">
    <property type="protein sequence ID" value="QGM44710.1"/>
    <property type="molecule type" value="Genomic_DNA"/>
</dbReference>
<feature type="chain" id="PRO_5025409985" evidence="1">
    <location>
        <begin position="24"/>
        <end position="370"/>
    </location>
</feature>
<feature type="signal peptide" evidence="1">
    <location>
        <begin position="1"/>
        <end position="23"/>
    </location>
</feature>
<keyword evidence="3" id="KW-1185">Reference proteome</keyword>
<sequence>MNKTLLGAVATLIYVIIPAAAQAGGCEDILKYINYNTNYNYSQLTTEQINMASFCSEKYRKQSGARAAQIEASYNVFSGKAQASEQEIQEEQEKQCHGHYGKEYLSSMGIQQSQIVSQQSVDALKACYDSTQFHLKSLTYVENSFSSSFVWNGPGNITFSSVIVSADSNLLDPSGLIKRVAVCSVSYKDQTDIKKPFQLASGSNVTVTCDRNPHMVTDQKTHDVSKTFPEGLVTIATDAQSITIPLIGISRLITPDDRIASIEGTLHNIQSQLDLLSSSTSTNSKQIDALDTRIKLLEDANKSKLKLFWKAGNNGMATCGQFCRDATRWTTPEGAGTCVAAKLAPPNDSPWSCDQLASPANVLCLCANFL</sequence>
<gene>
    <name evidence="2" type="ORF">H2LOC_002860</name>
</gene>
<reference evidence="2 3" key="1">
    <citation type="submission" date="2019-11" db="EMBL/GenBank/DDBJ databases">
        <title>The genome sequence of Methylocystis heyeri.</title>
        <authorList>
            <person name="Oshkin I.Y."/>
            <person name="Miroshnikov K."/>
            <person name="Dedysh S.N."/>
        </authorList>
    </citation>
    <scope>NUCLEOTIDE SEQUENCE [LARGE SCALE GENOMIC DNA]</scope>
    <source>
        <strain evidence="2 3">H2</strain>
    </source>
</reference>
<dbReference type="KEGG" id="mhey:H2LOC_002860"/>
<keyword evidence="1" id="KW-0732">Signal</keyword>
<dbReference type="RefSeq" id="WP_136495006.1">
    <property type="nucleotide sequence ID" value="NZ_CP046052.1"/>
</dbReference>
<evidence type="ECO:0000313" key="3">
    <source>
        <dbReference type="Proteomes" id="UP000309061"/>
    </source>
</evidence>